<evidence type="ECO:0000256" key="2">
    <source>
        <dbReference type="ARBA" id="ARBA00023002"/>
    </source>
</evidence>
<feature type="domain" description="Nitroreductase" evidence="4">
    <location>
        <begin position="14"/>
        <end position="157"/>
    </location>
</feature>
<dbReference type="EMBL" id="SJPX01000003">
    <property type="protein sequence ID" value="TWU51925.1"/>
    <property type="molecule type" value="Genomic_DNA"/>
</dbReference>
<dbReference type="PANTHER" id="PTHR43673:SF10">
    <property type="entry name" value="NADH DEHYDROGENASE_NAD(P)H NITROREDUCTASE XCC3605-RELATED"/>
    <property type="match status" value="1"/>
</dbReference>
<dbReference type="AlphaFoldDB" id="A0A5C6ETA5"/>
<comment type="caution">
    <text evidence="5">The sequence shown here is derived from an EMBL/GenBank/DDBJ whole genome shotgun (WGS) entry which is preliminary data.</text>
</comment>
<evidence type="ECO:0000313" key="6">
    <source>
        <dbReference type="Proteomes" id="UP000317977"/>
    </source>
</evidence>
<dbReference type="Gene3D" id="3.40.109.10">
    <property type="entry name" value="NADH Oxidase"/>
    <property type="match status" value="1"/>
</dbReference>
<keyword evidence="6" id="KW-1185">Reference proteome</keyword>
<dbReference type="Proteomes" id="UP000317977">
    <property type="component" value="Unassembled WGS sequence"/>
</dbReference>
<evidence type="ECO:0000256" key="1">
    <source>
        <dbReference type="ARBA" id="ARBA00007118"/>
    </source>
</evidence>
<dbReference type="SUPFAM" id="SSF55469">
    <property type="entry name" value="FMN-dependent nitroreductase-like"/>
    <property type="match status" value="1"/>
</dbReference>
<name>A0A5C6ETA5_9BACT</name>
<dbReference type="OrthoDB" id="9782629at2"/>
<feature type="region of interest" description="Disordered" evidence="3">
    <location>
        <begin position="153"/>
        <end position="183"/>
    </location>
</feature>
<dbReference type="GO" id="GO:0016491">
    <property type="term" value="F:oxidoreductase activity"/>
    <property type="evidence" value="ECO:0007669"/>
    <property type="project" value="UniProtKB-KW"/>
</dbReference>
<dbReference type="Pfam" id="PF00881">
    <property type="entry name" value="Nitroreductase"/>
    <property type="match status" value="1"/>
</dbReference>
<reference evidence="5 6" key="1">
    <citation type="submission" date="2019-02" db="EMBL/GenBank/DDBJ databases">
        <title>Deep-cultivation of Planctomycetes and their phenomic and genomic characterization uncovers novel biology.</title>
        <authorList>
            <person name="Wiegand S."/>
            <person name="Jogler M."/>
            <person name="Boedeker C."/>
            <person name="Pinto D."/>
            <person name="Vollmers J."/>
            <person name="Rivas-Marin E."/>
            <person name="Kohn T."/>
            <person name="Peeters S.H."/>
            <person name="Heuer A."/>
            <person name="Rast P."/>
            <person name="Oberbeckmann S."/>
            <person name="Bunk B."/>
            <person name="Jeske O."/>
            <person name="Meyerdierks A."/>
            <person name="Storesund J.E."/>
            <person name="Kallscheuer N."/>
            <person name="Luecker S."/>
            <person name="Lage O.M."/>
            <person name="Pohl T."/>
            <person name="Merkel B.J."/>
            <person name="Hornburger P."/>
            <person name="Mueller R.-W."/>
            <person name="Bruemmer F."/>
            <person name="Labrenz M."/>
            <person name="Spormann A.M."/>
            <person name="Op Den Camp H."/>
            <person name="Overmann J."/>
            <person name="Amann R."/>
            <person name="Jetten M.S.M."/>
            <person name="Mascher T."/>
            <person name="Medema M.H."/>
            <person name="Devos D.P."/>
            <person name="Kaster A.-K."/>
            <person name="Ovreas L."/>
            <person name="Rohde M."/>
            <person name="Galperin M.Y."/>
            <person name="Jogler C."/>
        </authorList>
    </citation>
    <scope>NUCLEOTIDE SEQUENCE [LARGE SCALE GENOMIC DNA]</scope>
    <source>
        <strain evidence="5 6">Poly59</strain>
    </source>
</reference>
<proteinExistence type="inferred from homology"/>
<protein>
    <submittedName>
        <fullName evidence="5">Malonic semialdehyde reductase</fullName>
    </submittedName>
</protein>
<dbReference type="PANTHER" id="PTHR43673">
    <property type="entry name" value="NAD(P)H NITROREDUCTASE YDGI-RELATED"/>
    <property type="match status" value="1"/>
</dbReference>
<comment type="similarity">
    <text evidence="1">Belongs to the nitroreductase family.</text>
</comment>
<keyword evidence="2" id="KW-0560">Oxidoreductase</keyword>
<dbReference type="CDD" id="cd02138">
    <property type="entry name" value="TdsD-like"/>
    <property type="match status" value="1"/>
</dbReference>
<dbReference type="RefSeq" id="WP_146535174.1">
    <property type="nucleotide sequence ID" value="NZ_SJPX01000003.1"/>
</dbReference>
<dbReference type="InterPro" id="IPR000415">
    <property type="entry name" value="Nitroreductase-like"/>
</dbReference>
<evidence type="ECO:0000313" key="5">
    <source>
        <dbReference type="EMBL" id="TWU51925.1"/>
    </source>
</evidence>
<gene>
    <name evidence="5" type="ORF">Poly59_35210</name>
</gene>
<evidence type="ECO:0000256" key="3">
    <source>
        <dbReference type="SAM" id="MobiDB-lite"/>
    </source>
</evidence>
<evidence type="ECO:0000259" key="4">
    <source>
        <dbReference type="Pfam" id="PF00881"/>
    </source>
</evidence>
<sequence>MSINPTEFPVIESIQKRWSPYRFDASPIDDSKILCCLEAARWAASSFNDQPWSWILAKRQDTEAFKKMVGCLLEANQGWAAKASVIMVSVIRTTFQYNGKPNRVALHDLGQASAHLALQATELGLQVHQMAGLNLSATRLAYNIPEGYQPETAIAIGNPDTSEPASEAEVELQKRELGPRKRRSLAEQVFEGTWSVKASFVPPS</sequence>
<organism evidence="5 6">
    <name type="scientific">Rubripirellula reticaptiva</name>
    <dbReference type="NCBI Taxonomy" id="2528013"/>
    <lineage>
        <taxon>Bacteria</taxon>
        <taxon>Pseudomonadati</taxon>
        <taxon>Planctomycetota</taxon>
        <taxon>Planctomycetia</taxon>
        <taxon>Pirellulales</taxon>
        <taxon>Pirellulaceae</taxon>
        <taxon>Rubripirellula</taxon>
    </lineage>
</organism>
<dbReference type="InterPro" id="IPR029479">
    <property type="entry name" value="Nitroreductase"/>
</dbReference>
<accession>A0A5C6ETA5</accession>